<keyword evidence="2" id="KW-0479">Metal-binding</keyword>
<dbReference type="Proteomes" id="UP000319908">
    <property type="component" value="Unassembled WGS sequence"/>
</dbReference>
<comment type="caution">
    <text evidence="6">The sequence shown here is derived from an EMBL/GenBank/DDBJ whole genome shotgun (WGS) entry which is preliminary data.</text>
</comment>
<gene>
    <name evidence="6" type="primary">betC_12</name>
    <name evidence="6" type="ORF">Poly21_34700</name>
</gene>
<proteinExistence type="inferred from homology"/>
<protein>
    <submittedName>
        <fullName evidence="6">Choline-sulfatase</fullName>
        <ecNumber evidence="6">3.1.6.6</ecNumber>
    </submittedName>
</protein>
<dbReference type="PROSITE" id="PS00149">
    <property type="entry name" value="SULFATASE_2"/>
    <property type="match status" value="1"/>
</dbReference>
<dbReference type="EMBL" id="SJPU01000002">
    <property type="protein sequence ID" value="TWU16265.1"/>
    <property type="molecule type" value="Genomic_DNA"/>
</dbReference>
<dbReference type="EC" id="3.1.6.6" evidence="6"/>
<dbReference type="GO" id="GO:0046872">
    <property type="term" value="F:metal ion binding"/>
    <property type="evidence" value="ECO:0007669"/>
    <property type="project" value="UniProtKB-KW"/>
</dbReference>
<dbReference type="SUPFAM" id="SSF53649">
    <property type="entry name" value="Alkaline phosphatase-like"/>
    <property type="match status" value="1"/>
</dbReference>
<dbReference type="InterPro" id="IPR017850">
    <property type="entry name" value="Alkaline_phosphatase_core_sf"/>
</dbReference>
<keyword evidence="4" id="KW-0106">Calcium</keyword>
<dbReference type="RefSeq" id="WP_146407956.1">
    <property type="nucleotide sequence ID" value="NZ_SJPU01000002.1"/>
</dbReference>
<dbReference type="PANTHER" id="PTHR42693:SF53">
    <property type="entry name" value="ENDO-4-O-SULFATASE"/>
    <property type="match status" value="1"/>
</dbReference>
<dbReference type="Gene3D" id="3.40.720.10">
    <property type="entry name" value="Alkaline Phosphatase, subunit A"/>
    <property type="match status" value="1"/>
</dbReference>
<evidence type="ECO:0000256" key="2">
    <source>
        <dbReference type="ARBA" id="ARBA00022723"/>
    </source>
</evidence>
<dbReference type="InterPro" id="IPR000917">
    <property type="entry name" value="Sulfatase_N"/>
</dbReference>
<evidence type="ECO:0000256" key="4">
    <source>
        <dbReference type="ARBA" id="ARBA00022837"/>
    </source>
</evidence>
<comment type="similarity">
    <text evidence="1">Belongs to the sulfatase family.</text>
</comment>
<keyword evidence="3 6" id="KW-0378">Hydrolase</keyword>
<dbReference type="AlphaFoldDB" id="A0A5C6BW58"/>
<dbReference type="InterPro" id="IPR050738">
    <property type="entry name" value="Sulfatase"/>
</dbReference>
<evidence type="ECO:0000313" key="7">
    <source>
        <dbReference type="Proteomes" id="UP000319908"/>
    </source>
</evidence>
<organism evidence="6 7">
    <name type="scientific">Allorhodopirellula heiligendammensis</name>
    <dbReference type="NCBI Taxonomy" id="2714739"/>
    <lineage>
        <taxon>Bacteria</taxon>
        <taxon>Pseudomonadati</taxon>
        <taxon>Planctomycetota</taxon>
        <taxon>Planctomycetia</taxon>
        <taxon>Pirellulales</taxon>
        <taxon>Pirellulaceae</taxon>
        <taxon>Allorhodopirellula</taxon>
    </lineage>
</organism>
<feature type="domain" description="Sulfatase N-terminal" evidence="5">
    <location>
        <begin position="39"/>
        <end position="400"/>
    </location>
</feature>
<sequence length="514" mass="57587">MQLNGLGFYPACFYPALRIALLLTAIVPVTSGACLGKSPNIVFVLTDDQAPWAMGWAVKEGQYVGVPPAVTPNMDRLAREGMTFTNFFCTTPVCSPSRASLATGRYASEWGIDDFIPMPGHILFDARHQVALDPAASTTFAEVLQSAGYYTGLVGKWHLGDWTFAGNEKFHPTNQGFDYFMGLYSGGTTPDDPVLEKDGKEQKFAGLTTDILTDHAIQFIEDSQQQSDPFLLCLHTRAPHGRWLPVAPEDWEPYEQLDPEIPNPDYPDLNVKKVKRDMREYLASTSGVDRNLGRVLDKLDELDIADDTIVIFTSDHGYNMGHNGIVHKGNGIWATRTKPPGEFHHGTRVISDKYRPNMYDLSLKVPAIIRWPGVTSPGSVTDNTVTSLDLYPTLLTMAGVQPPEDLIIRGRDLTEMLSGKTVNDWDQDYFGQYSMIHYAVATMRCYRTPRYKLIRDFHNAGRDEFFDLESDPAESNNLIDDPDPQIQHVIARLHEKLLARMEEIKDPALDQFAH</sequence>
<reference evidence="6 7" key="1">
    <citation type="journal article" date="2020" name="Antonie Van Leeuwenhoek">
        <title>Rhodopirellula heiligendammensis sp. nov., Rhodopirellula pilleata sp. nov., and Rhodopirellula solitaria sp. nov. isolated from natural or artificial marine surfaces in Northern Germany and California, USA, and emended description of the genus Rhodopirellula.</title>
        <authorList>
            <person name="Kallscheuer N."/>
            <person name="Wiegand S."/>
            <person name="Jogler M."/>
            <person name="Boedeker C."/>
            <person name="Peeters S.H."/>
            <person name="Rast P."/>
            <person name="Heuer A."/>
            <person name="Jetten M.S.M."/>
            <person name="Rohde M."/>
            <person name="Jogler C."/>
        </authorList>
    </citation>
    <scope>NUCLEOTIDE SEQUENCE [LARGE SCALE GENOMIC DNA]</scope>
    <source>
        <strain evidence="6 7">Poly21</strain>
    </source>
</reference>
<dbReference type="InterPro" id="IPR024607">
    <property type="entry name" value="Sulfatase_CS"/>
</dbReference>
<accession>A0A5C6BW58</accession>
<dbReference type="Pfam" id="PF00884">
    <property type="entry name" value="Sulfatase"/>
    <property type="match status" value="1"/>
</dbReference>
<dbReference type="GO" id="GO:0047753">
    <property type="term" value="F:choline-sulfatase activity"/>
    <property type="evidence" value="ECO:0007669"/>
    <property type="project" value="UniProtKB-EC"/>
</dbReference>
<evidence type="ECO:0000313" key="6">
    <source>
        <dbReference type="EMBL" id="TWU16265.1"/>
    </source>
</evidence>
<evidence type="ECO:0000259" key="5">
    <source>
        <dbReference type="Pfam" id="PF00884"/>
    </source>
</evidence>
<name>A0A5C6BW58_9BACT</name>
<dbReference type="PANTHER" id="PTHR42693">
    <property type="entry name" value="ARYLSULFATASE FAMILY MEMBER"/>
    <property type="match status" value="1"/>
</dbReference>
<keyword evidence="7" id="KW-1185">Reference proteome</keyword>
<dbReference type="OrthoDB" id="237120at2"/>
<dbReference type="GO" id="GO:0004065">
    <property type="term" value="F:arylsulfatase activity"/>
    <property type="evidence" value="ECO:0007669"/>
    <property type="project" value="TreeGrafter"/>
</dbReference>
<evidence type="ECO:0000256" key="3">
    <source>
        <dbReference type="ARBA" id="ARBA00022801"/>
    </source>
</evidence>
<evidence type="ECO:0000256" key="1">
    <source>
        <dbReference type="ARBA" id="ARBA00008779"/>
    </source>
</evidence>